<keyword evidence="1" id="KW-0472">Membrane</keyword>
<reference evidence="2 3" key="1">
    <citation type="journal article" date="2019" name="Int. J. Syst. Evol. Microbiol.">
        <title>The Global Catalogue of Microorganisms (GCM) 10K type strain sequencing project: providing services to taxonomists for standard genome sequencing and annotation.</title>
        <authorList>
            <consortium name="The Broad Institute Genomics Platform"/>
            <consortium name="The Broad Institute Genome Sequencing Center for Infectious Disease"/>
            <person name="Wu L."/>
            <person name="Ma J."/>
        </authorList>
    </citation>
    <scope>NUCLEOTIDE SEQUENCE [LARGE SCALE GENOMIC DNA]</scope>
    <source>
        <strain evidence="2 3">JCM 6485</strain>
    </source>
</reference>
<keyword evidence="1" id="KW-0812">Transmembrane</keyword>
<feature type="transmembrane region" description="Helical" evidence="1">
    <location>
        <begin position="57"/>
        <end position="79"/>
    </location>
</feature>
<organism evidence="2 3">
    <name type="scientific">Clostridium nitritogenes</name>
    <dbReference type="NCBI Taxonomy" id="83340"/>
    <lineage>
        <taxon>Bacteria</taxon>
        <taxon>Bacillati</taxon>
        <taxon>Bacillota</taxon>
        <taxon>Clostridia</taxon>
        <taxon>Eubacteriales</taxon>
        <taxon>Clostridiaceae</taxon>
        <taxon>Clostridium</taxon>
    </lineage>
</organism>
<proteinExistence type="predicted"/>
<gene>
    <name evidence="2" type="ORF">GCM10008916_09420</name>
</gene>
<dbReference type="EMBL" id="BAAACO010000001">
    <property type="protein sequence ID" value="GAA0857105.1"/>
    <property type="molecule type" value="Genomic_DNA"/>
</dbReference>
<name>A0ABN1LL66_9CLOT</name>
<feature type="transmembrane region" description="Helical" evidence="1">
    <location>
        <begin position="33"/>
        <end position="51"/>
    </location>
</feature>
<keyword evidence="1" id="KW-1133">Transmembrane helix</keyword>
<comment type="caution">
    <text evidence="2">The sequence shown here is derived from an EMBL/GenBank/DDBJ whole genome shotgun (WGS) entry which is preliminary data.</text>
</comment>
<dbReference type="Proteomes" id="UP001501764">
    <property type="component" value="Unassembled WGS sequence"/>
</dbReference>
<dbReference type="RefSeq" id="WP_338609483.1">
    <property type="nucleotide sequence ID" value="NZ_BAAACO010000001.1"/>
</dbReference>
<accession>A0ABN1LL66</accession>
<evidence type="ECO:0008006" key="4">
    <source>
        <dbReference type="Google" id="ProtNLM"/>
    </source>
</evidence>
<evidence type="ECO:0000313" key="3">
    <source>
        <dbReference type="Proteomes" id="UP001501764"/>
    </source>
</evidence>
<protein>
    <recommendedName>
        <fullName evidence="4">YcxB-like protein domain-containing protein</fullName>
    </recommendedName>
</protein>
<sequence>MKFEFTPSKYPKSLNEFNKYLIKIFNVDKTFNMSVKVPYVIGACIALLAYLCAKFDIYFYLVKFILIFGPLMFTIIYFVQKKFNKRTGTKIPKIIKKNICDYNSTVYITIENDYLIRENKYSKIKIKLNEIGKIELLYRSVILYSKDKAILIFIPKQCLPIKLEEFIRLFKEKNNNVIINNFEKTYEGYLKKLLISMGIAMTLTLIPSYFVGKYIDENSFKKYDLKLENELEKVEFGESLYESKNIGIRMYLPIRWNGKYGVEELNDRVNVYYLPKGVQSKETTLIFTLTKLQDLDVKEDMVNVKSVEKANGIYTFFIPKVIDTLGADSLEYIEYSNMIQDIAKMHIESI</sequence>
<keyword evidence="3" id="KW-1185">Reference proteome</keyword>
<feature type="transmembrane region" description="Helical" evidence="1">
    <location>
        <begin position="193"/>
        <end position="212"/>
    </location>
</feature>
<evidence type="ECO:0000256" key="1">
    <source>
        <dbReference type="SAM" id="Phobius"/>
    </source>
</evidence>
<evidence type="ECO:0000313" key="2">
    <source>
        <dbReference type="EMBL" id="GAA0857105.1"/>
    </source>
</evidence>